<proteinExistence type="predicted"/>
<reference evidence="1" key="1">
    <citation type="submission" date="2021-01" db="EMBL/GenBank/DDBJ databases">
        <authorList>
            <person name="Corre E."/>
            <person name="Pelletier E."/>
            <person name="Niang G."/>
            <person name="Scheremetjew M."/>
            <person name="Finn R."/>
            <person name="Kale V."/>
            <person name="Holt S."/>
            <person name="Cochrane G."/>
            <person name="Meng A."/>
            <person name="Brown T."/>
            <person name="Cohen L."/>
        </authorList>
    </citation>
    <scope>NUCLEOTIDE SEQUENCE</scope>
    <source>
        <strain evidence="1">NIES-2562</strain>
    </source>
</reference>
<evidence type="ECO:0000313" key="1">
    <source>
        <dbReference type="EMBL" id="CAE0259805.1"/>
    </source>
</evidence>
<dbReference type="AlphaFoldDB" id="A0A7S3DL05"/>
<gene>
    <name evidence="1" type="ORF">PBIL07802_LOCUS22081</name>
</gene>
<protein>
    <submittedName>
        <fullName evidence="1">Uncharacterized protein</fullName>
    </submittedName>
</protein>
<accession>A0A7S3DL05</accession>
<sequence>MPKPPEAPYRKGKMTCFRKDLSILFLFSLTAFSSTFTRSSAKMKVFHDVGISRDSTISMIEFSRLLFSSMCFHYPGSQCSLEYLMASREALSVRDEGGGGGKD</sequence>
<name>A0A7S3DL05_9EUKA</name>
<organism evidence="1">
    <name type="scientific">Palpitomonas bilix</name>
    <dbReference type="NCBI Taxonomy" id="652834"/>
    <lineage>
        <taxon>Eukaryota</taxon>
        <taxon>Eukaryota incertae sedis</taxon>
    </lineage>
</organism>
<dbReference type="EMBL" id="HBIB01034008">
    <property type="protein sequence ID" value="CAE0259805.1"/>
    <property type="molecule type" value="Transcribed_RNA"/>
</dbReference>